<evidence type="ECO:0000259" key="2">
    <source>
        <dbReference type="Pfam" id="PF02563"/>
    </source>
</evidence>
<dbReference type="EMBL" id="AP025314">
    <property type="protein sequence ID" value="BDD09722.1"/>
    <property type="molecule type" value="Genomic_DNA"/>
</dbReference>
<feature type="domain" description="Polysaccharide export protein N-terminal" evidence="2">
    <location>
        <begin position="51"/>
        <end position="172"/>
    </location>
</feature>
<protein>
    <recommendedName>
        <fullName evidence="6">Polysaccharide export outer membrane protein</fullName>
    </recommendedName>
</protein>
<name>A0AAU9CRY5_9BACT</name>
<dbReference type="PANTHER" id="PTHR33619:SF3">
    <property type="entry name" value="POLYSACCHARIDE EXPORT PROTEIN GFCE-RELATED"/>
    <property type="match status" value="1"/>
</dbReference>
<dbReference type="Pfam" id="PF10531">
    <property type="entry name" value="SLBB"/>
    <property type="match status" value="1"/>
</dbReference>
<accession>A0AAU9CRY5</accession>
<proteinExistence type="predicted"/>
<evidence type="ECO:0000313" key="4">
    <source>
        <dbReference type="EMBL" id="BDD09722.1"/>
    </source>
</evidence>
<keyword evidence="1" id="KW-0732">Signal</keyword>
<dbReference type="PROSITE" id="PS51257">
    <property type="entry name" value="PROKAR_LIPOPROTEIN"/>
    <property type="match status" value="1"/>
</dbReference>
<dbReference type="InterPro" id="IPR003715">
    <property type="entry name" value="Poly_export_N"/>
</dbReference>
<dbReference type="GO" id="GO:0015159">
    <property type="term" value="F:polysaccharide transmembrane transporter activity"/>
    <property type="evidence" value="ECO:0007669"/>
    <property type="project" value="InterPro"/>
</dbReference>
<evidence type="ECO:0000259" key="3">
    <source>
        <dbReference type="Pfam" id="PF10531"/>
    </source>
</evidence>
<dbReference type="Pfam" id="PF02563">
    <property type="entry name" value="Poly_export"/>
    <property type="match status" value="1"/>
</dbReference>
<evidence type="ECO:0000313" key="5">
    <source>
        <dbReference type="Proteomes" id="UP001348817"/>
    </source>
</evidence>
<keyword evidence="5" id="KW-1185">Reference proteome</keyword>
<dbReference type="AlphaFoldDB" id="A0AAU9CRY5"/>
<gene>
    <name evidence="4" type="ORF">FUAX_21540</name>
</gene>
<sequence length="292" mass="32809">MNWISKGGVCFLFMLLFSACVTKRKVTLLQPDHELENVKSGEVYSTYKLPDYDLRLKQGDIISIRVGSIDQSDLDFIYKYAYEMGEYLYLKDPSSNRVNNQQVPLTPNGGIIKGPTQYDKALGFKLSENGSVELPKLGKVGLDGMTITEAEKLIEDKLKDGYLDNPIVRVQILNFRFTVVGEIKSPGVYTTYKPKTTLFEALSFAGNFDEFSDRKEVKIVRKRNGASEVAYVNMLDENFLASNYYYIHPGDVVVIAPLKAKAFRNYGLKDISTTFQLLTAAVSIVALIKSLN</sequence>
<organism evidence="4 5">
    <name type="scientific">Fulvitalea axinellae</name>
    <dbReference type="NCBI Taxonomy" id="1182444"/>
    <lineage>
        <taxon>Bacteria</taxon>
        <taxon>Pseudomonadati</taxon>
        <taxon>Bacteroidota</taxon>
        <taxon>Cytophagia</taxon>
        <taxon>Cytophagales</taxon>
        <taxon>Persicobacteraceae</taxon>
        <taxon>Fulvitalea</taxon>
    </lineage>
</organism>
<dbReference type="Proteomes" id="UP001348817">
    <property type="component" value="Chromosome"/>
</dbReference>
<feature type="domain" description="Soluble ligand binding" evidence="3">
    <location>
        <begin position="177"/>
        <end position="227"/>
    </location>
</feature>
<dbReference type="InterPro" id="IPR049712">
    <property type="entry name" value="Poly_export"/>
</dbReference>
<dbReference type="Gene3D" id="3.10.560.10">
    <property type="entry name" value="Outer membrane lipoprotein wza domain like"/>
    <property type="match status" value="1"/>
</dbReference>
<dbReference type="InterPro" id="IPR019554">
    <property type="entry name" value="Soluble_ligand-bd"/>
</dbReference>
<dbReference type="PANTHER" id="PTHR33619">
    <property type="entry name" value="POLYSACCHARIDE EXPORT PROTEIN GFCE-RELATED"/>
    <property type="match status" value="1"/>
</dbReference>
<reference evidence="4 5" key="1">
    <citation type="submission" date="2021-12" db="EMBL/GenBank/DDBJ databases">
        <title>Genome sequencing of bacteria with rrn-lacking chromosome and rrn-plasmid.</title>
        <authorList>
            <person name="Anda M."/>
            <person name="Iwasaki W."/>
        </authorList>
    </citation>
    <scope>NUCLEOTIDE SEQUENCE [LARGE SCALE GENOMIC DNA]</scope>
    <source>
        <strain evidence="4 5">DSM 100852</strain>
    </source>
</reference>
<evidence type="ECO:0000256" key="1">
    <source>
        <dbReference type="ARBA" id="ARBA00022729"/>
    </source>
</evidence>
<dbReference type="KEGG" id="fax:FUAX_21540"/>
<evidence type="ECO:0008006" key="6">
    <source>
        <dbReference type="Google" id="ProtNLM"/>
    </source>
</evidence>